<sequence>MEQGATSHPGVTTRARSGAIPPTSRGPFPQDFPGPNQRNRMRPRISGTNPLGSVHKSKAPSRCPPANNRHRSAHKGKEPARSPPGNNGQEATLHTQKEENPQARGIGNVGGQ</sequence>
<comment type="caution">
    <text evidence="2">The sequence shown here is derived from an EMBL/GenBank/DDBJ whole genome shotgun (WGS) entry which is preliminary data.</text>
</comment>
<feature type="compositionally biased region" description="Polar residues" evidence="1">
    <location>
        <begin position="84"/>
        <end position="94"/>
    </location>
</feature>
<evidence type="ECO:0000256" key="1">
    <source>
        <dbReference type="SAM" id="MobiDB-lite"/>
    </source>
</evidence>
<feature type="compositionally biased region" description="Polar residues" evidence="1">
    <location>
        <begin position="1"/>
        <end position="10"/>
    </location>
</feature>
<dbReference type="Proteomes" id="UP001454036">
    <property type="component" value="Unassembled WGS sequence"/>
</dbReference>
<feature type="region of interest" description="Disordered" evidence="1">
    <location>
        <begin position="1"/>
        <end position="112"/>
    </location>
</feature>
<keyword evidence="3" id="KW-1185">Reference proteome</keyword>
<reference evidence="2 3" key="1">
    <citation type="submission" date="2024-01" db="EMBL/GenBank/DDBJ databases">
        <title>The complete chloroplast genome sequence of Lithospermum erythrorhizon: insights into the phylogenetic relationship among Boraginaceae species and the maternal lineages of purple gromwells.</title>
        <authorList>
            <person name="Okada T."/>
            <person name="Watanabe K."/>
        </authorList>
    </citation>
    <scope>NUCLEOTIDE SEQUENCE [LARGE SCALE GENOMIC DNA]</scope>
</reference>
<name>A0AAV3QIJ3_LITER</name>
<protein>
    <submittedName>
        <fullName evidence="2">Uncharacterized protein</fullName>
    </submittedName>
</protein>
<organism evidence="2 3">
    <name type="scientific">Lithospermum erythrorhizon</name>
    <name type="common">Purple gromwell</name>
    <name type="synonym">Lithospermum officinale var. erythrorhizon</name>
    <dbReference type="NCBI Taxonomy" id="34254"/>
    <lineage>
        <taxon>Eukaryota</taxon>
        <taxon>Viridiplantae</taxon>
        <taxon>Streptophyta</taxon>
        <taxon>Embryophyta</taxon>
        <taxon>Tracheophyta</taxon>
        <taxon>Spermatophyta</taxon>
        <taxon>Magnoliopsida</taxon>
        <taxon>eudicotyledons</taxon>
        <taxon>Gunneridae</taxon>
        <taxon>Pentapetalae</taxon>
        <taxon>asterids</taxon>
        <taxon>lamiids</taxon>
        <taxon>Boraginales</taxon>
        <taxon>Boraginaceae</taxon>
        <taxon>Boraginoideae</taxon>
        <taxon>Lithospermeae</taxon>
        <taxon>Lithospermum</taxon>
    </lineage>
</organism>
<proteinExistence type="predicted"/>
<evidence type="ECO:0000313" key="3">
    <source>
        <dbReference type="Proteomes" id="UP001454036"/>
    </source>
</evidence>
<accession>A0AAV3QIJ3</accession>
<dbReference type="EMBL" id="BAABME010004584">
    <property type="protein sequence ID" value="GAA0162887.1"/>
    <property type="molecule type" value="Genomic_DNA"/>
</dbReference>
<evidence type="ECO:0000313" key="2">
    <source>
        <dbReference type="EMBL" id="GAA0162887.1"/>
    </source>
</evidence>
<gene>
    <name evidence="2" type="ORF">LIER_18886</name>
</gene>
<dbReference type="AlphaFoldDB" id="A0AAV3QIJ3"/>